<feature type="domain" description="Tyrosine specific protein phosphatases" evidence="2">
    <location>
        <begin position="115"/>
        <end position="185"/>
    </location>
</feature>
<dbReference type="EMBL" id="MBLM01000025">
    <property type="protein sequence ID" value="OHV44132.1"/>
    <property type="molecule type" value="Genomic_DNA"/>
</dbReference>
<evidence type="ECO:0000313" key="4">
    <source>
        <dbReference type="Proteomes" id="UP000179627"/>
    </source>
</evidence>
<dbReference type="AlphaFoldDB" id="A0A1S1RFW5"/>
<comment type="caution">
    <text evidence="3">The sequence shown here is derived from an EMBL/GenBank/DDBJ whole genome shotgun (WGS) entry which is preliminary data.</text>
</comment>
<organism evidence="3 4">
    <name type="scientific">Parafrankia colletiae</name>
    <dbReference type="NCBI Taxonomy" id="573497"/>
    <lineage>
        <taxon>Bacteria</taxon>
        <taxon>Bacillati</taxon>
        <taxon>Actinomycetota</taxon>
        <taxon>Actinomycetes</taxon>
        <taxon>Frankiales</taxon>
        <taxon>Frankiaceae</taxon>
        <taxon>Parafrankia</taxon>
    </lineage>
</organism>
<dbReference type="Gene3D" id="3.90.190.10">
    <property type="entry name" value="Protein tyrosine phosphatase superfamily"/>
    <property type="match status" value="1"/>
</dbReference>
<keyword evidence="4" id="KW-1185">Reference proteome</keyword>
<protein>
    <submittedName>
        <fullName evidence="3">Protein tyrosine phosphatase</fullName>
    </submittedName>
</protein>
<reference evidence="4" key="1">
    <citation type="submission" date="2016-07" db="EMBL/GenBank/DDBJ databases">
        <title>Sequence Frankia sp. strain CcI1.17.</title>
        <authorList>
            <person name="Ghodhbane-Gtari F."/>
            <person name="Swanson E."/>
            <person name="Gueddou A."/>
            <person name="Morris K."/>
            <person name="Hezbri K."/>
            <person name="Ktari A."/>
            <person name="Nouioui I."/>
            <person name="Abebe-Akele F."/>
            <person name="Simpson S."/>
            <person name="Thomas K."/>
            <person name="Gtari M."/>
            <person name="Tisa L.S."/>
            <person name="Hurst S."/>
        </authorList>
    </citation>
    <scope>NUCLEOTIDE SEQUENCE [LARGE SCALE GENOMIC DNA]</scope>
    <source>
        <strain evidence="4">Cc1.17</strain>
    </source>
</reference>
<evidence type="ECO:0000256" key="1">
    <source>
        <dbReference type="ARBA" id="ARBA00009580"/>
    </source>
</evidence>
<dbReference type="SUPFAM" id="SSF52799">
    <property type="entry name" value="(Phosphotyrosine protein) phosphatases II"/>
    <property type="match status" value="1"/>
</dbReference>
<proteinExistence type="inferred from homology"/>
<dbReference type="RefSeq" id="WP_071082603.1">
    <property type="nucleotide sequence ID" value="NZ_MBLM01000025.1"/>
</dbReference>
<sequence>MHRWFDLAGTDNTRDLGGIPTADGRLTRHGVLLRSDTLQELTAADVTRLCETFGLRTVLDLRAEEEAGREGRGPLEQQTVDYHNLSFLPAAQWIMPDDPRYPTIVTDLESRDRVEHYLDYLRLAGDAAGRAVHLLAQPETGPALFHCAAGKDRTGVLAALVLGIVGVGREEIVDDYALTNERIARVDARLVRLPSYNRPNNPLTVDRMLCRREVMHGFLDGVDRIWGSPAAWARSAGVSADDLRSLRARLLA</sequence>
<evidence type="ECO:0000313" key="3">
    <source>
        <dbReference type="EMBL" id="OHV44132.1"/>
    </source>
</evidence>
<dbReference type="OrthoDB" id="1188001at2"/>
<dbReference type="InterPro" id="IPR016130">
    <property type="entry name" value="Tyr_Pase_AS"/>
</dbReference>
<comment type="similarity">
    <text evidence="1">Belongs to the protein-tyrosine phosphatase family.</text>
</comment>
<dbReference type="InterPro" id="IPR029021">
    <property type="entry name" value="Prot-tyrosine_phosphatase-like"/>
</dbReference>
<dbReference type="Pfam" id="PF13350">
    <property type="entry name" value="Y_phosphatase3"/>
    <property type="match status" value="1"/>
</dbReference>
<accession>A0A1S1RFW5</accession>
<dbReference type="PROSITE" id="PS00383">
    <property type="entry name" value="TYR_PHOSPHATASE_1"/>
    <property type="match status" value="1"/>
</dbReference>
<gene>
    <name evidence="3" type="ORF">CC117_10780</name>
</gene>
<dbReference type="InterPro" id="IPR000387">
    <property type="entry name" value="Tyr_Pase_dom"/>
</dbReference>
<dbReference type="InterPro" id="IPR026893">
    <property type="entry name" value="Tyr/Ser_Pase_IphP-type"/>
</dbReference>
<dbReference type="PANTHER" id="PTHR31126:SF1">
    <property type="entry name" value="TYROSINE SPECIFIC PROTEIN PHOSPHATASES DOMAIN-CONTAINING PROTEIN"/>
    <property type="match status" value="1"/>
</dbReference>
<dbReference type="PROSITE" id="PS50056">
    <property type="entry name" value="TYR_PHOSPHATASE_2"/>
    <property type="match status" value="1"/>
</dbReference>
<dbReference type="Proteomes" id="UP000179627">
    <property type="component" value="Unassembled WGS sequence"/>
</dbReference>
<evidence type="ECO:0000259" key="2">
    <source>
        <dbReference type="PROSITE" id="PS50056"/>
    </source>
</evidence>
<name>A0A1S1RFW5_9ACTN</name>
<dbReference type="GO" id="GO:0004721">
    <property type="term" value="F:phosphoprotein phosphatase activity"/>
    <property type="evidence" value="ECO:0007669"/>
    <property type="project" value="InterPro"/>
</dbReference>
<dbReference type="PANTHER" id="PTHR31126">
    <property type="entry name" value="TYROSINE-PROTEIN PHOSPHATASE"/>
    <property type="match status" value="1"/>
</dbReference>